<gene>
    <name evidence="2" type="ORF">GALL_548920</name>
</gene>
<dbReference type="EMBL" id="MLJW01008894">
    <property type="protein sequence ID" value="OIQ63567.1"/>
    <property type="molecule type" value="Genomic_DNA"/>
</dbReference>
<dbReference type="AlphaFoldDB" id="A0A1J5P6Z6"/>
<reference evidence="2" key="1">
    <citation type="submission" date="2016-10" db="EMBL/GenBank/DDBJ databases">
        <title>Sequence of Gallionella enrichment culture.</title>
        <authorList>
            <person name="Poehlein A."/>
            <person name="Muehling M."/>
            <person name="Daniel R."/>
        </authorList>
    </citation>
    <scope>NUCLEOTIDE SEQUENCE</scope>
</reference>
<feature type="region of interest" description="Disordered" evidence="1">
    <location>
        <begin position="1"/>
        <end position="21"/>
    </location>
</feature>
<evidence type="ECO:0000313" key="2">
    <source>
        <dbReference type="EMBL" id="OIQ63567.1"/>
    </source>
</evidence>
<protein>
    <recommendedName>
        <fullName evidence="3">PNPLA domain-containing protein</fullName>
    </recommendedName>
</protein>
<evidence type="ECO:0008006" key="3">
    <source>
        <dbReference type="Google" id="ProtNLM"/>
    </source>
</evidence>
<proteinExistence type="predicted"/>
<accession>A0A1J5P6Z6</accession>
<sequence length="242" mass="25915">MTIKNYAGSCPAPAPSHDEQQADPNLSARLLKLIAGTYRNAQERPYIHLVDGGIVDNLGVRSLLEHTVAAGSLSATFSGRPPGSVRKIVLISVNSERDTTDRIDKSDQVPGTSQVLDSLVFGAGSRLTTETTAMMNDVTRHLSAELQAARSLPGSPFAADAEIHVINLSWHDLHDPVLRHAVLLVPTALTILPGQVRELRAAGRKALRESEAFQRLRRSLNASAGVAALEITSAHEASRSTP</sequence>
<comment type="caution">
    <text evidence="2">The sequence shown here is derived from an EMBL/GenBank/DDBJ whole genome shotgun (WGS) entry which is preliminary data.</text>
</comment>
<evidence type="ECO:0000256" key="1">
    <source>
        <dbReference type="SAM" id="MobiDB-lite"/>
    </source>
</evidence>
<name>A0A1J5P6Z6_9ZZZZ</name>
<organism evidence="2">
    <name type="scientific">mine drainage metagenome</name>
    <dbReference type="NCBI Taxonomy" id="410659"/>
    <lineage>
        <taxon>unclassified sequences</taxon>
        <taxon>metagenomes</taxon>
        <taxon>ecological metagenomes</taxon>
    </lineage>
</organism>